<dbReference type="SMART" id="SM00356">
    <property type="entry name" value="ZnF_C3H1"/>
    <property type="match status" value="3"/>
</dbReference>
<feature type="compositionally biased region" description="Basic and acidic residues" evidence="5">
    <location>
        <begin position="311"/>
        <end position="325"/>
    </location>
</feature>
<feature type="region of interest" description="Disordered" evidence="5">
    <location>
        <begin position="773"/>
        <end position="792"/>
    </location>
</feature>
<protein>
    <submittedName>
        <fullName evidence="7">Zinc finger CCCH domain-containing protein</fullName>
    </submittedName>
</protein>
<dbReference type="Pfam" id="PF14608">
    <property type="entry name" value="zf-CCCH_2"/>
    <property type="match status" value="1"/>
</dbReference>
<dbReference type="AlphaFoldDB" id="A0A9E7EGD7"/>
<dbReference type="PANTHER" id="PTHR36886">
    <property type="entry name" value="PROTEIN FRIGIDA-ESSENTIAL 1"/>
    <property type="match status" value="1"/>
</dbReference>
<evidence type="ECO:0000256" key="1">
    <source>
        <dbReference type="ARBA" id="ARBA00022723"/>
    </source>
</evidence>
<feature type="compositionally biased region" description="Basic residues" evidence="5">
    <location>
        <begin position="168"/>
        <end position="211"/>
    </location>
</feature>
<reference evidence="7" key="1">
    <citation type="submission" date="2022-05" db="EMBL/GenBank/DDBJ databases">
        <title>The Musa troglodytarum L. genome provides insights into the mechanism of non-climacteric behaviour and enrichment of carotenoids.</title>
        <authorList>
            <person name="Wang J."/>
        </authorList>
    </citation>
    <scope>NUCLEOTIDE SEQUENCE</scope>
    <source>
        <tissue evidence="7">Leaf</tissue>
    </source>
</reference>
<feature type="compositionally biased region" description="Basic and acidic residues" evidence="5">
    <location>
        <begin position="123"/>
        <end position="132"/>
    </location>
</feature>
<evidence type="ECO:0000259" key="6">
    <source>
        <dbReference type="PROSITE" id="PS50103"/>
    </source>
</evidence>
<feature type="domain" description="C3H1-type" evidence="6">
    <location>
        <begin position="233"/>
        <end position="260"/>
    </location>
</feature>
<feature type="region of interest" description="Disordered" evidence="5">
    <location>
        <begin position="672"/>
        <end position="717"/>
    </location>
</feature>
<feature type="region of interest" description="Disordered" evidence="5">
    <location>
        <begin position="294"/>
        <end position="326"/>
    </location>
</feature>
<evidence type="ECO:0000313" key="8">
    <source>
        <dbReference type="Proteomes" id="UP001055439"/>
    </source>
</evidence>
<keyword evidence="2 4" id="KW-0863">Zinc-finger</keyword>
<keyword evidence="8" id="KW-1185">Reference proteome</keyword>
<feature type="compositionally biased region" description="Basic and acidic residues" evidence="5">
    <location>
        <begin position="23"/>
        <end position="48"/>
    </location>
</feature>
<dbReference type="GO" id="GO:0008270">
    <property type="term" value="F:zinc ion binding"/>
    <property type="evidence" value="ECO:0007669"/>
    <property type="project" value="UniProtKB-KW"/>
</dbReference>
<feature type="region of interest" description="Disordered" evidence="5">
    <location>
        <begin position="358"/>
        <end position="385"/>
    </location>
</feature>
<feature type="domain" description="C3H1-type" evidence="6">
    <location>
        <begin position="388"/>
        <end position="415"/>
    </location>
</feature>
<feature type="zinc finger region" description="C3H1-type" evidence="4">
    <location>
        <begin position="233"/>
        <end position="260"/>
    </location>
</feature>
<keyword evidence="3 4" id="KW-0862">Zinc</keyword>
<feature type="zinc finger region" description="C3H1-type" evidence="4">
    <location>
        <begin position="327"/>
        <end position="354"/>
    </location>
</feature>
<feature type="compositionally biased region" description="Basic and acidic residues" evidence="5">
    <location>
        <begin position="219"/>
        <end position="229"/>
    </location>
</feature>
<feature type="compositionally biased region" description="Basic and acidic residues" evidence="5">
    <location>
        <begin position="58"/>
        <end position="88"/>
    </location>
</feature>
<dbReference type="InterPro" id="IPR052650">
    <property type="entry name" value="Zinc_finger_CCCH"/>
</dbReference>
<keyword evidence="1 4" id="KW-0479">Metal-binding</keyword>
<evidence type="ECO:0000256" key="5">
    <source>
        <dbReference type="SAM" id="MobiDB-lite"/>
    </source>
</evidence>
<dbReference type="EMBL" id="CP097502">
    <property type="protein sequence ID" value="URD76448.1"/>
    <property type="molecule type" value="Genomic_DNA"/>
</dbReference>
<dbReference type="OrthoDB" id="411372at2759"/>
<dbReference type="PANTHER" id="PTHR36886:SF8">
    <property type="entry name" value="ZINC FINGER CCCH DOMAIN-CONTAINING PROTEIN 38"/>
    <property type="match status" value="1"/>
</dbReference>
<feature type="region of interest" description="Disordered" evidence="5">
    <location>
        <begin position="20"/>
        <end position="241"/>
    </location>
</feature>
<feature type="compositionally biased region" description="Polar residues" evidence="5">
    <location>
        <begin position="774"/>
        <end position="789"/>
    </location>
</feature>
<dbReference type="PROSITE" id="PS50103">
    <property type="entry name" value="ZF_C3H1"/>
    <property type="match status" value="3"/>
</dbReference>
<evidence type="ECO:0000256" key="2">
    <source>
        <dbReference type="ARBA" id="ARBA00022771"/>
    </source>
</evidence>
<feature type="zinc finger region" description="C3H1-type" evidence="4">
    <location>
        <begin position="388"/>
        <end position="415"/>
    </location>
</feature>
<feature type="domain" description="C3H1-type" evidence="6">
    <location>
        <begin position="327"/>
        <end position="354"/>
    </location>
</feature>
<organism evidence="7 8">
    <name type="scientific">Musa troglodytarum</name>
    <name type="common">fe'i banana</name>
    <dbReference type="NCBI Taxonomy" id="320322"/>
    <lineage>
        <taxon>Eukaryota</taxon>
        <taxon>Viridiplantae</taxon>
        <taxon>Streptophyta</taxon>
        <taxon>Embryophyta</taxon>
        <taxon>Tracheophyta</taxon>
        <taxon>Spermatophyta</taxon>
        <taxon>Magnoliopsida</taxon>
        <taxon>Liliopsida</taxon>
        <taxon>Zingiberales</taxon>
        <taxon>Musaceae</taxon>
        <taxon>Musa</taxon>
    </lineage>
</organism>
<feature type="region of interest" description="Disordered" evidence="5">
    <location>
        <begin position="484"/>
        <end position="513"/>
    </location>
</feature>
<gene>
    <name evidence="7" type="ORF">MUK42_35124</name>
</gene>
<dbReference type="InterPro" id="IPR041367">
    <property type="entry name" value="Znf-CCCH_4"/>
</dbReference>
<accession>A0A9E7EGD7</accession>
<dbReference type="InterPro" id="IPR036855">
    <property type="entry name" value="Znf_CCCH_sf"/>
</dbReference>
<evidence type="ECO:0000256" key="3">
    <source>
        <dbReference type="ARBA" id="ARBA00022833"/>
    </source>
</evidence>
<dbReference type="SUPFAM" id="SSF90229">
    <property type="entry name" value="CCCH zinc finger"/>
    <property type="match status" value="1"/>
</dbReference>
<dbReference type="Proteomes" id="UP001055439">
    <property type="component" value="Chromosome 1"/>
</dbReference>
<evidence type="ECO:0000256" key="4">
    <source>
        <dbReference type="PROSITE-ProRule" id="PRU00723"/>
    </source>
</evidence>
<feature type="compositionally biased region" description="Polar residues" evidence="5">
    <location>
        <begin position="140"/>
        <end position="149"/>
    </location>
</feature>
<dbReference type="Pfam" id="PF18044">
    <property type="entry name" value="zf-CCCH_4"/>
    <property type="match status" value="1"/>
</dbReference>
<feature type="compositionally biased region" description="Basic and acidic residues" evidence="5">
    <location>
        <begin position="364"/>
        <end position="377"/>
    </location>
</feature>
<evidence type="ECO:0000313" key="7">
    <source>
        <dbReference type="EMBL" id="URD76448.1"/>
    </source>
</evidence>
<name>A0A9E7EGD7_9LILI</name>
<proteinExistence type="predicted"/>
<dbReference type="InterPro" id="IPR000571">
    <property type="entry name" value="Znf_CCCH"/>
</dbReference>
<dbReference type="Gene3D" id="4.10.1000.10">
    <property type="entry name" value="Zinc finger, CCCH-type"/>
    <property type="match status" value="3"/>
</dbReference>
<sequence length="1059" mass="117057">MSENVRRRMSKWDVVVEESNFLDENRQDRMPPVKTDDLSKETVSKSDLNDGEQVPLWHDMKNDDNVKKDISQHDKVPMRFPELDDKIIRPSRNSSHMDESPKQAFMAQYDSKKSSWEPDSESEAVKYAEANRELGGPDSSFVQDYNSGVSPGPDAWRRRSRNVSPRGGWRRSGRSRSRSRSRGRGRGRSRSRSRNRNRSRSRSRSGSRSRSRSPFGIKRGSERWSDRGRNIAGGQAPPCRDFASGHCRRGSQCRFLHEDGGRGEFDKHNTHSRETNLERGRFSWHNGKENLSGSWDQTDYARNKPFQRQRSHYDDGDREKPELHRSNKPAELCYDFTKGRCHRGSSCRYLHQEASSRGGWSMKNEAREDNYDRRDPDASFSQKIESRKVNDPPCKYFAEGRCRRGQNCKFSHQGLDGPLEGKPHDGRWDYDQITGDNLSKSASELGGQTIAVDKITPTRWNSGNDGVRSAAAAEFIEMGDFTHPQHQQTHGTEDDGGQTFRPEGCQKPASQEPNITHEVAGPHQHASSVSMQVMAQNADKQQHPDDVEMLCQEGGSVITSNIGAKPEMNSANSMLTVAPVTEQSFTQSGPSQYVVPQLLHTQSFTPNVQIPQVVAPLHFSKQMQQVVYPVPPNGQSQFVVPLTPSDAQHLNHSMLNQPALSLPHAVNNQQNFGEQTQQSAPPSPHNEPSQHNLNLSGPNPQFLLSSVNGQNQHNLNSSGQIQQNVLPFNGQSPRNIALMGQSNQSHVPPQNGQSQENVQLLAPNMHNPVLEPPSDNSFISDNHQTSSQKIPGEGLYSRAGSAEIKPSPISSGSVISHKVVTSEQAARITDLSASLARFFGNGPLHVATLGVPPSQPSLGSSSAVLPAAAFPPSIHPSQAVSDSVGAINPDINNLPGNLRMEESETNSKSLLSASVTDHIGEQNIDAKQVEPTGGDPLKEVNVTGTGGQGKKEEKAHLGDVDADVADGANKQTKDAKGSKMFKCALVEFVKDLLKPAWKEGQLSREAHKTIVKKVVDKVTSAVQGPNIPQTQEKIDLYLVHSKAKLSKLVQAYVEKYVKN</sequence>
<dbReference type="Pfam" id="PF00642">
    <property type="entry name" value="zf-CCCH"/>
    <property type="match status" value="1"/>
</dbReference>